<feature type="domain" description="DEP" evidence="3">
    <location>
        <begin position="389"/>
        <end position="470"/>
    </location>
</feature>
<dbReference type="SMART" id="SM00315">
    <property type="entry name" value="RGS"/>
    <property type="match status" value="1"/>
</dbReference>
<protein>
    <submittedName>
        <fullName evidence="4">Sst2 protein</fullName>
    </submittedName>
</protein>
<dbReference type="InterPro" id="IPR036305">
    <property type="entry name" value="RGS_sf"/>
</dbReference>
<dbReference type="EMBL" id="HE681720">
    <property type="protein sequence ID" value="CCG22012.1"/>
    <property type="molecule type" value="Genomic_DNA"/>
</dbReference>
<dbReference type="Proteomes" id="UP000005018">
    <property type="component" value="Chromosome 2"/>
</dbReference>
<dbReference type="GO" id="GO:0035556">
    <property type="term" value="P:intracellular signal transduction"/>
    <property type="evidence" value="ECO:0007669"/>
    <property type="project" value="InterPro"/>
</dbReference>
<proteinExistence type="predicted"/>
<dbReference type="InterPro" id="IPR044926">
    <property type="entry name" value="RGS_subdomain_2"/>
</dbReference>
<dbReference type="SMART" id="SM00049">
    <property type="entry name" value="DEP"/>
    <property type="match status" value="1"/>
</dbReference>
<dbReference type="eggNOG" id="KOG3589">
    <property type="taxonomic scope" value="Eukaryota"/>
</dbReference>
<evidence type="ECO:0000313" key="5">
    <source>
        <dbReference type="Proteomes" id="UP000005018"/>
    </source>
</evidence>
<dbReference type="InterPro" id="IPR000591">
    <property type="entry name" value="DEP_dom"/>
</dbReference>
<dbReference type="AlphaFoldDB" id="H8X0X3"/>
<evidence type="ECO:0000259" key="2">
    <source>
        <dbReference type="PROSITE" id="PS50132"/>
    </source>
</evidence>
<dbReference type="InterPro" id="IPR016137">
    <property type="entry name" value="RGS"/>
</dbReference>
<dbReference type="CDD" id="cd04450">
    <property type="entry name" value="DEP_RGS7-like"/>
    <property type="match status" value="1"/>
</dbReference>
<dbReference type="HOGENOM" id="CLU_024143_0_0_1"/>
<evidence type="ECO:0000313" key="4">
    <source>
        <dbReference type="EMBL" id="CCG22012.1"/>
    </source>
</evidence>
<organism evidence="4 5">
    <name type="scientific">Candida orthopsilosis (strain 90-125)</name>
    <name type="common">Yeast</name>
    <dbReference type="NCBI Taxonomy" id="1136231"/>
    <lineage>
        <taxon>Eukaryota</taxon>
        <taxon>Fungi</taxon>
        <taxon>Dikarya</taxon>
        <taxon>Ascomycota</taxon>
        <taxon>Saccharomycotina</taxon>
        <taxon>Pichiomycetes</taxon>
        <taxon>Debaryomycetaceae</taxon>
        <taxon>Candida/Lodderomyces clade</taxon>
        <taxon>Candida</taxon>
    </lineage>
</organism>
<dbReference type="Gene3D" id="1.10.167.10">
    <property type="entry name" value="Regulator of G-protein Signalling 4, domain 2"/>
    <property type="match status" value="1"/>
</dbReference>
<feature type="domain" description="RGS" evidence="2">
    <location>
        <begin position="501"/>
        <end position="687"/>
    </location>
</feature>
<evidence type="ECO:0000256" key="1">
    <source>
        <dbReference type="SAM" id="MobiDB-lite"/>
    </source>
</evidence>
<dbReference type="InterPro" id="IPR036390">
    <property type="entry name" value="WH_DNA-bd_sf"/>
</dbReference>
<reference evidence="4 5" key="1">
    <citation type="journal article" date="2012" name="PLoS ONE">
        <title>Sequence and analysis of the genome of the pathogenic yeast Candida orthopsilosis.</title>
        <authorList>
            <person name="Riccombeni A."/>
            <person name="Vidanes G."/>
            <person name="Proux-Wera E."/>
            <person name="Wolfe K.H."/>
            <person name="Butler G."/>
        </authorList>
    </citation>
    <scope>NUCLEOTIDE SEQUENCE [LARGE SCALE GENOMIC DNA]</scope>
    <source>
        <strain evidence="4 5">Co 90-125</strain>
    </source>
</reference>
<dbReference type="InterPro" id="IPR058855">
    <property type="entry name" value="RGS1/SST2-like_Fungal-DR"/>
</dbReference>
<dbReference type="KEGG" id="cot:CORT_0B02990"/>
<evidence type="ECO:0000259" key="3">
    <source>
        <dbReference type="PROSITE" id="PS50186"/>
    </source>
</evidence>
<accession>H8X0X3</accession>
<gene>
    <name evidence="4" type="ORF">CORT_0B02990</name>
</gene>
<dbReference type="SUPFAM" id="SSF48097">
    <property type="entry name" value="Regulator of G-protein signaling, RGS"/>
    <property type="match status" value="1"/>
</dbReference>
<feature type="region of interest" description="Disordered" evidence="1">
    <location>
        <begin position="38"/>
        <end position="62"/>
    </location>
</feature>
<sequence>MNTDTIEICKATKSTTIPASNFKATLLSQHFIVVPTPSLSLPNHNEEPHQQTEKSLSSSSSLDLPSTFANDITSSDSNVLHEAVMKKFNRTSSGKIYEKDLKDIFAMLIISLQLPKSPSSSSSSSKSKGASSLPLCKIRPIALSKKYPYSFHLSTAIEWMTHLRVEIDSSSTVTCLSYSFRPEIALTLINQFYKAKLLHSPADRTRAEPKHNVWLQPTAKGLAVVQSFCEKVGIKKSDMPDILLQNSYNSMQLFYFDRDQVTDKIIYSKSLIHLLFARLLGPYPNVWSPMNKPDPITCVTERGEFIFGKSTGEFSQMNNGGNFNKHSASVSLSKPTNPFRFSEYQKKTLKSSQPFGGGPSVSNISGMSPYHHRYFSNPESDAHMQHYVSSVGVRLHKEKIFDSTKDSMLLAYRISGKAITQWLMDCTDIVRPKHAIVVANLFLSQKLIKAFNPGESSLQFHKEQYYRLDDKGVALCMWSKVGTKSDHNPLCKQNPFSPKVSLDTIMQDPGLKFQFKCHLENEFCLENFDAYCQLQTFQDNVKLWNDLMCVGGHEGGDDILNKQTMQHQTSSRDKCMSIAYQIYNTYIVHDSPSMLNIDYSLRSQVVKLLTRISNEETNHRSDLKTYMQTPTDEFSHEQIDTTKEHLNSTENINLDQVLKELTYLFNEISAHLYKMMQVDSLPKFLNSLDKI</sequence>
<dbReference type="Pfam" id="PF25889">
    <property type="entry name" value="WHD_Fungal_DR"/>
    <property type="match status" value="1"/>
</dbReference>
<name>H8X0X3_CANO9</name>
<dbReference type="PROSITE" id="PS50132">
    <property type="entry name" value="RGS"/>
    <property type="match status" value="1"/>
</dbReference>
<keyword evidence="5" id="KW-1185">Reference proteome</keyword>
<dbReference type="Pfam" id="PF00615">
    <property type="entry name" value="RGS"/>
    <property type="match status" value="1"/>
</dbReference>
<dbReference type="PANTHER" id="PTHR10845:SF192">
    <property type="entry name" value="DOUBLE HIT, ISOFORM B"/>
    <property type="match status" value="1"/>
</dbReference>
<dbReference type="GeneID" id="14538130"/>
<dbReference type="OrthoDB" id="196547at2759"/>
<dbReference type="PANTHER" id="PTHR10845">
    <property type="entry name" value="REGULATOR OF G PROTEIN SIGNALING"/>
    <property type="match status" value="1"/>
</dbReference>
<dbReference type="PROSITE" id="PS50186">
    <property type="entry name" value="DEP"/>
    <property type="match status" value="1"/>
</dbReference>
<dbReference type="SUPFAM" id="SSF46785">
    <property type="entry name" value="Winged helix' DNA-binding domain"/>
    <property type="match status" value="1"/>
</dbReference>
<dbReference type="RefSeq" id="XP_003867450.1">
    <property type="nucleotide sequence ID" value="XM_003867402.1"/>
</dbReference>